<evidence type="ECO:0000256" key="1">
    <source>
        <dbReference type="SAM" id="Phobius"/>
    </source>
</evidence>
<proteinExistence type="predicted"/>
<feature type="transmembrane region" description="Helical" evidence="1">
    <location>
        <begin position="390"/>
        <end position="412"/>
    </location>
</feature>
<dbReference type="RefSeq" id="WP_308489162.1">
    <property type="nucleotide sequence ID" value="NZ_JAVFCB010000005.1"/>
</dbReference>
<keyword evidence="3" id="KW-1185">Reference proteome</keyword>
<feature type="transmembrane region" description="Helical" evidence="1">
    <location>
        <begin position="347"/>
        <end position="370"/>
    </location>
</feature>
<feature type="transmembrane region" description="Helical" evidence="1">
    <location>
        <begin position="127"/>
        <end position="148"/>
    </location>
</feature>
<evidence type="ECO:0008006" key="4">
    <source>
        <dbReference type="Google" id="ProtNLM"/>
    </source>
</evidence>
<evidence type="ECO:0000313" key="3">
    <source>
        <dbReference type="Proteomes" id="UP001230289"/>
    </source>
</evidence>
<feature type="transmembrane region" description="Helical" evidence="1">
    <location>
        <begin position="315"/>
        <end position="335"/>
    </location>
</feature>
<sequence length="505" mass="52346">MMRSRTVQGLTGTLFWILFAALIAANALVMWHSLTVLRFWEDEAFNLTVPRNLLAGLGYTSDGTLSGSTLTPFDPRISTGPVVLLPVAALLATGIDPVIGARLVPLAYWVLLLVGVGVIGRRLAGRFGALIAVALPLAFDTAGSVSPIQGPADLLGEIPAAALIVWALVVLPRRAWPAGLLLGLAVQAKLIALLALPAFAVALFLLTPPGPFRARVVATLRRGILPLVLVAAPTVLVELAALVSLGPSGYVEHLRGLVGFVRSGGQHYQPTTVPEKLSTLAGAWFVPGWLVALAVVLAAAVVVLAALPWRDRDPQLLALGFGSAVGLLAFVGWWAQAAQLPLWVRHPAVGVFAFAPILAALAVRAAGALWRRYGPQEAAGRSDGRPALTIPVRAVAVVSAAVLTVVVAGGALGDAARTLRPPNTQTLAEQRAAAAPIAAWVRQNGVDWLAAQPWGPPVSYVVLSGAHAGLFDAPAMRNTRILILGPCPGGSPLATSPGISVCPAP</sequence>
<dbReference type="Proteomes" id="UP001230289">
    <property type="component" value="Unassembled WGS sequence"/>
</dbReference>
<accession>A0ABU0XGH2</accession>
<feature type="transmembrane region" description="Helical" evidence="1">
    <location>
        <begin position="284"/>
        <end position="309"/>
    </location>
</feature>
<name>A0ABU0XGH2_9MICO</name>
<keyword evidence="1" id="KW-0812">Transmembrane</keyword>
<keyword evidence="1" id="KW-1133">Transmembrane helix</keyword>
<feature type="transmembrane region" description="Helical" evidence="1">
    <location>
        <begin position="99"/>
        <end position="120"/>
    </location>
</feature>
<evidence type="ECO:0000313" key="2">
    <source>
        <dbReference type="EMBL" id="MDQ4214223.1"/>
    </source>
</evidence>
<feature type="transmembrane region" description="Helical" evidence="1">
    <location>
        <begin position="224"/>
        <end position="245"/>
    </location>
</feature>
<organism evidence="2 3">
    <name type="scientific">Microbacterium capsulatum</name>
    <dbReference type="NCBI Taxonomy" id="3041921"/>
    <lineage>
        <taxon>Bacteria</taxon>
        <taxon>Bacillati</taxon>
        <taxon>Actinomycetota</taxon>
        <taxon>Actinomycetes</taxon>
        <taxon>Micrococcales</taxon>
        <taxon>Microbacteriaceae</taxon>
        <taxon>Microbacterium</taxon>
    </lineage>
</organism>
<reference evidence="2 3" key="1">
    <citation type="submission" date="2023-08" db="EMBL/GenBank/DDBJ databases">
        <title>Microbacterium sp. nov., isolated from a waste landfill.</title>
        <authorList>
            <person name="Wen W."/>
        </authorList>
    </citation>
    <scope>NUCLEOTIDE SEQUENCE [LARGE SCALE GENOMIC DNA]</scope>
    <source>
        <strain evidence="2 3">ASV81</strain>
    </source>
</reference>
<comment type="caution">
    <text evidence="2">The sequence shown here is derived from an EMBL/GenBank/DDBJ whole genome shotgun (WGS) entry which is preliminary data.</text>
</comment>
<dbReference type="EMBL" id="JAVFCB010000005">
    <property type="protein sequence ID" value="MDQ4214223.1"/>
    <property type="molecule type" value="Genomic_DNA"/>
</dbReference>
<protein>
    <recommendedName>
        <fullName evidence="4">DUF2029 domain-containing protein</fullName>
    </recommendedName>
</protein>
<gene>
    <name evidence="2" type="ORF">RBR11_09885</name>
</gene>
<feature type="transmembrane region" description="Helical" evidence="1">
    <location>
        <begin position="178"/>
        <end position="204"/>
    </location>
</feature>
<keyword evidence="1" id="KW-0472">Membrane</keyword>